<sequence length="79" mass="8902">MLKECYQLKTEQQTPCFIKAGSKPCSGNDCPVANRIQELTASGTAVSIQLFNLMLHSICRISSLSFDNREYRQRTNQTS</sequence>
<reference evidence="1 2" key="1">
    <citation type="journal article" date="2015" name="Nature">
        <title>rRNA introns, odd ribosomes, and small enigmatic genomes across a large radiation of phyla.</title>
        <authorList>
            <person name="Brown C.T."/>
            <person name="Hug L.A."/>
            <person name="Thomas B.C."/>
            <person name="Sharon I."/>
            <person name="Castelle C.J."/>
            <person name="Singh A."/>
            <person name="Wilkins M.J."/>
            <person name="Williams K.H."/>
            <person name="Banfield J.F."/>
        </authorList>
    </citation>
    <scope>NUCLEOTIDE SEQUENCE [LARGE SCALE GENOMIC DNA]</scope>
</reference>
<dbReference type="Proteomes" id="UP000034324">
    <property type="component" value="Unassembled WGS sequence"/>
</dbReference>
<organism evidence="1 2">
    <name type="scientific">Candidatus Daviesbacteria bacterium GW2011_GWF2_38_6</name>
    <dbReference type="NCBI Taxonomy" id="1618432"/>
    <lineage>
        <taxon>Bacteria</taxon>
        <taxon>Candidatus Daviesiibacteriota</taxon>
    </lineage>
</organism>
<accession>A0A0G0MZ61</accession>
<evidence type="ECO:0000313" key="1">
    <source>
        <dbReference type="EMBL" id="KKQ78919.1"/>
    </source>
</evidence>
<comment type="caution">
    <text evidence="1">The sequence shown here is derived from an EMBL/GenBank/DDBJ whole genome shotgun (WGS) entry which is preliminary data.</text>
</comment>
<evidence type="ECO:0000313" key="2">
    <source>
        <dbReference type="Proteomes" id="UP000034324"/>
    </source>
</evidence>
<name>A0A0G0MZ61_9BACT</name>
<dbReference type="AlphaFoldDB" id="A0A0G0MZ61"/>
<proteinExistence type="predicted"/>
<gene>
    <name evidence="1" type="ORF">US99_C0008G0008</name>
</gene>
<dbReference type="EMBL" id="LBVC01000008">
    <property type="protein sequence ID" value="KKQ78919.1"/>
    <property type="molecule type" value="Genomic_DNA"/>
</dbReference>
<protein>
    <submittedName>
        <fullName evidence="1">Uncharacterized protein</fullName>
    </submittedName>
</protein>